<feature type="transmembrane region" description="Helical" evidence="1">
    <location>
        <begin position="87"/>
        <end position="104"/>
    </location>
</feature>
<keyword evidence="1" id="KW-1133">Transmembrane helix</keyword>
<feature type="transmembrane region" description="Helical" evidence="1">
    <location>
        <begin position="111"/>
        <end position="131"/>
    </location>
</feature>
<evidence type="ECO:0000313" key="2">
    <source>
        <dbReference type="EMBL" id="GLL11182.1"/>
    </source>
</evidence>
<evidence type="ECO:0000256" key="1">
    <source>
        <dbReference type="SAM" id="Phobius"/>
    </source>
</evidence>
<keyword evidence="3" id="KW-1185">Reference proteome</keyword>
<feature type="transmembrane region" description="Helical" evidence="1">
    <location>
        <begin position="22"/>
        <end position="55"/>
    </location>
</feature>
<reference evidence="2" key="2">
    <citation type="submission" date="2023-01" db="EMBL/GenBank/DDBJ databases">
        <authorList>
            <person name="Sun Q."/>
            <person name="Evtushenko L."/>
        </authorList>
    </citation>
    <scope>NUCLEOTIDE SEQUENCE</scope>
    <source>
        <strain evidence="2">VKM Ac-1069</strain>
    </source>
</reference>
<dbReference type="RefSeq" id="WP_037039026.1">
    <property type="nucleotide sequence ID" value="NZ_BAAAUZ010000025.1"/>
</dbReference>
<keyword evidence="1" id="KW-0812">Transmembrane</keyword>
<dbReference type="AlphaFoldDB" id="A0A9W6L1G9"/>
<name>A0A9W6L1G9_9PSEU</name>
<comment type="caution">
    <text evidence="2">The sequence shown here is derived from an EMBL/GenBank/DDBJ whole genome shotgun (WGS) entry which is preliminary data.</text>
</comment>
<sequence length="188" mass="19142">MTAIEPGTTRRHSWFHRTWPPAAGLAVGLASGIGIADGAEVAPVVAASGFVYLVAAALGSRFAAWPAFAVSVVLIAAAKVVPGFAPTWGMLAIGAVLLLLGLARGRRRPPWGLPLQAAAMLVLGAVALLAAEVSPTWSGVLVAGALLVHAAWDVHHHRTGRVVVPSMAVFCAVLDTALAGLVLAVTLT</sequence>
<keyword evidence="1" id="KW-0472">Membrane</keyword>
<evidence type="ECO:0000313" key="3">
    <source>
        <dbReference type="Proteomes" id="UP001143463"/>
    </source>
</evidence>
<accession>A0A9W6L1G9</accession>
<proteinExistence type="predicted"/>
<dbReference type="Proteomes" id="UP001143463">
    <property type="component" value="Unassembled WGS sequence"/>
</dbReference>
<dbReference type="EMBL" id="BSFQ01000007">
    <property type="protein sequence ID" value="GLL11182.1"/>
    <property type="molecule type" value="Genomic_DNA"/>
</dbReference>
<reference evidence="2" key="1">
    <citation type="journal article" date="2014" name="Int. J. Syst. Evol. Microbiol.">
        <title>Complete genome sequence of Corynebacterium casei LMG S-19264T (=DSM 44701T), isolated from a smear-ripened cheese.</title>
        <authorList>
            <consortium name="US DOE Joint Genome Institute (JGI-PGF)"/>
            <person name="Walter F."/>
            <person name="Albersmeier A."/>
            <person name="Kalinowski J."/>
            <person name="Ruckert C."/>
        </authorList>
    </citation>
    <scope>NUCLEOTIDE SEQUENCE</scope>
    <source>
        <strain evidence="2">VKM Ac-1069</strain>
    </source>
</reference>
<gene>
    <name evidence="2" type="ORF">GCM10017577_23230</name>
</gene>
<feature type="transmembrane region" description="Helical" evidence="1">
    <location>
        <begin position="167"/>
        <end position="187"/>
    </location>
</feature>
<organism evidence="2 3">
    <name type="scientific">Pseudonocardia halophobica</name>
    <dbReference type="NCBI Taxonomy" id="29401"/>
    <lineage>
        <taxon>Bacteria</taxon>
        <taxon>Bacillati</taxon>
        <taxon>Actinomycetota</taxon>
        <taxon>Actinomycetes</taxon>
        <taxon>Pseudonocardiales</taxon>
        <taxon>Pseudonocardiaceae</taxon>
        <taxon>Pseudonocardia</taxon>
    </lineage>
</organism>
<protein>
    <submittedName>
        <fullName evidence="2">Uncharacterized protein</fullName>
    </submittedName>
</protein>